<evidence type="ECO:0000256" key="1">
    <source>
        <dbReference type="SAM" id="MobiDB-lite"/>
    </source>
</evidence>
<gene>
    <name evidence="2" type="ORF">M378DRAFT_168339</name>
</gene>
<dbReference type="EMBL" id="KN818302">
    <property type="protein sequence ID" value="KIL60203.1"/>
    <property type="molecule type" value="Genomic_DNA"/>
</dbReference>
<dbReference type="HOGENOM" id="CLU_2903745_0_0_1"/>
<evidence type="ECO:0000313" key="3">
    <source>
        <dbReference type="Proteomes" id="UP000054549"/>
    </source>
</evidence>
<feature type="region of interest" description="Disordered" evidence="1">
    <location>
        <begin position="25"/>
        <end position="44"/>
    </location>
</feature>
<dbReference type="Proteomes" id="UP000054549">
    <property type="component" value="Unassembled WGS sequence"/>
</dbReference>
<accession>A0A0C2WV42</accession>
<proteinExistence type="predicted"/>
<evidence type="ECO:0000313" key="2">
    <source>
        <dbReference type="EMBL" id="KIL60203.1"/>
    </source>
</evidence>
<feature type="compositionally biased region" description="Low complexity" evidence="1">
    <location>
        <begin position="29"/>
        <end position="43"/>
    </location>
</feature>
<reference evidence="2 3" key="1">
    <citation type="submission" date="2014-04" db="EMBL/GenBank/DDBJ databases">
        <title>Evolutionary Origins and Diversification of the Mycorrhizal Mutualists.</title>
        <authorList>
            <consortium name="DOE Joint Genome Institute"/>
            <consortium name="Mycorrhizal Genomics Consortium"/>
            <person name="Kohler A."/>
            <person name="Kuo A."/>
            <person name="Nagy L.G."/>
            <person name="Floudas D."/>
            <person name="Copeland A."/>
            <person name="Barry K.W."/>
            <person name="Cichocki N."/>
            <person name="Veneault-Fourrey C."/>
            <person name="LaButti K."/>
            <person name="Lindquist E.A."/>
            <person name="Lipzen A."/>
            <person name="Lundell T."/>
            <person name="Morin E."/>
            <person name="Murat C."/>
            <person name="Riley R."/>
            <person name="Ohm R."/>
            <person name="Sun H."/>
            <person name="Tunlid A."/>
            <person name="Henrissat B."/>
            <person name="Grigoriev I.V."/>
            <person name="Hibbett D.S."/>
            <person name="Martin F."/>
        </authorList>
    </citation>
    <scope>NUCLEOTIDE SEQUENCE [LARGE SCALE GENOMIC DNA]</scope>
    <source>
        <strain evidence="2 3">Koide BX008</strain>
    </source>
</reference>
<sequence>MPMQRRATPNPSMILVAAGVGEIEYPDTGPSSSGPRMGMSCSPICRPNPGERAVDVYKAVTN</sequence>
<dbReference type="AlphaFoldDB" id="A0A0C2WV42"/>
<name>A0A0C2WV42_AMAMK</name>
<dbReference type="InParanoid" id="A0A0C2WV42"/>
<organism evidence="2 3">
    <name type="scientific">Amanita muscaria (strain Koide BX008)</name>
    <dbReference type="NCBI Taxonomy" id="946122"/>
    <lineage>
        <taxon>Eukaryota</taxon>
        <taxon>Fungi</taxon>
        <taxon>Dikarya</taxon>
        <taxon>Basidiomycota</taxon>
        <taxon>Agaricomycotina</taxon>
        <taxon>Agaricomycetes</taxon>
        <taxon>Agaricomycetidae</taxon>
        <taxon>Agaricales</taxon>
        <taxon>Pluteineae</taxon>
        <taxon>Amanitaceae</taxon>
        <taxon>Amanita</taxon>
    </lineage>
</organism>
<keyword evidence="3" id="KW-1185">Reference proteome</keyword>
<protein>
    <submittedName>
        <fullName evidence="2">Uncharacterized protein</fullName>
    </submittedName>
</protein>